<feature type="binding site" evidence="7">
    <location>
        <position position="401"/>
    </location>
    <ligand>
        <name>Mg(2+)</name>
        <dbReference type="ChEBI" id="CHEBI:18420"/>
        <label>1</label>
    </ligand>
</feature>
<dbReference type="EC" id="6.1.1.6" evidence="7"/>
<dbReference type="PRINTS" id="PR00982">
    <property type="entry name" value="TRNASYNTHLYS"/>
</dbReference>
<dbReference type="CDD" id="cd00775">
    <property type="entry name" value="LysRS_core"/>
    <property type="match status" value="1"/>
</dbReference>
<dbReference type="Gene3D" id="3.30.930.10">
    <property type="entry name" value="Bira Bifunctional Protein, Domain 2"/>
    <property type="match status" value="1"/>
</dbReference>
<dbReference type="EMBL" id="MGHL01000015">
    <property type="protein sequence ID" value="OGM68977.1"/>
    <property type="molecule type" value="Genomic_DNA"/>
</dbReference>
<dbReference type="GO" id="GO:0005524">
    <property type="term" value="F:ATP binding"/>
    <property type="evidence" value="ECO:0007669"/>
    <property type="project" value="UniProtKB-UniRule"/>
</dbReference>
<dbReference type="PROSITE" id="PS50862">
    <property type="entry name" value="AA_TRNA_LIGASE_II"/>
    <property type="match status" value="1"/>
</dbReference>
<comment type="cofactor">
    <cofactor evidence="7 8">
        <name>Mg(2+)</name>
        <dbReference type="ChEBI" id="CHEBI:18420"/>
    </cofactor>
    <text evidence="7 8">Binds 3 Mg(2+) ions per subunit.</text>
</comment>
<dbReference type="Proteomes" id="UP000178429">
    <property type="component" value="Unassembled WGS sequence"/>
</dbReference>
<feature type="domain" description="Aminoacyl-transfer RNA synthetases class-II family profile" evidence="9">
    <location>
        <begin position="163"/>
        <end position="478"/>
    </location>
</feature>
<dbReference type="STRING" id="1802525.A2975_02235"/>
<dbReference type="HAMAP" id="MF_00252">
    <property type="entry name" value="Lys_tRNA_synth_class2"/>
    <property type="match status" value="1"/>
</dbReference>
<comment type="similarity">
    <text evidence="7">Belongs to the class-II aminoacyl-tRNA synthetase family.</text>
</comment>
<dbReference type="AlphaFoldDB" id="A0A1F8BY28"/>
<feature type="binding site" evidence="7">
    <location>
        <position position="401"/>
    </location>
    <ligand>
        <name>Mg(2+)</name>
        <dbReference type="ChEBI" id="CHEBI:18420"/>
        <label>2</label>
    </ligand>
</feature>
<dbReference type="InterPro" id="IPR012340">
    <property type="entry name" value="NA-bd_OB-fold"/>
</dbReference>
<evidence type="ECO:0000256" key="6">
    <source>
        <dbReference type="ARBA" id="ARBA00048573"/>
    </source>
</evidence>
<keyword evidence="5 7" id="KW-0030">Aminoacyl-tRNA synthetase</keyword>
<gene>
    <name evidence="7" type="primary">lysS</name>
    <name evidence="10" type="ORF">A2975_02235</name>
</gene>
<comment type="subcellular location">
    <subcellularLocation>
        <location evidence="7">Cytoplasm</location>
    </subcellularLocation>
</comment>
<dbReference type="GO" id="GO:0004824">
    <property type="term" value="F:lysine-tRNA ligase activity"/>
    <property type="evidence" value="ECO:0007669"/>
    <property type="project" value="UniProtKB-UniRule"/>
</dbReference>
<evidence type="ECO:0000256" key="4">
    <source>
        <dbReference type="ARBA" id="ARBA00022840"/>
    </source>
</evidence>
<keyword evidence="7 8" id="KW-0460">Magnesium</keyword>
<dbReference type="NCBIfam" id="NF001756">
    <property type="entry name" value="PRK00484.1"/>
    <property type="match status" value="1"/>
</dbReference>
<comment type="catalytic activity">
    <reaction evidence="6 7 8">
        <text>tRNA(Lys) + L-lysine + ATP = L-lysyl-tRNA(Lys) + AMP + diphosphate</text>
        <dbReference type="Rhea" id="RHEA:20792"/>
        <dbReference type="Rhea" id="RHEA-COMP:9696"/>
        <dbReference type="Rhea" id="RHEA-COMP:9697"/>
        <dbReference type="ChEBI" id="CHEBI:30616"/>
        <dbReference type="ChEBI" id="CHEBI:32551"/>
        <dbReference type="ChEBI" id="CHEBI:33019"/>
        <dbReference type="ChEBI" id="CHEBI:78442"/>
        <dbReference type="ChEBI" id="CHEBI:78529"/>
        <dbReference type="ChEBI" id="CHEBI:456215"/>
        <dbReference type="EC" id="6.1.1.6"/>
    </reaction>
</comment>
<evidence type="ECO:0000259" key="9">
    <source>
        <dbReference type="PROSITE" id="PS50862"/>
    </source>
</evidence>
<dbReference type="Pfam" id="PF00152">
    <property type="entry name" value="tRNA-synt_2"/>
    <property type="match status" value="1"/>
</dbReference>
<dbReference type="InterPro" id="IPR044136">
    <property type="entry name" value="Lys-tRNA-ligase_II_N"/>
</dbReference>
<dbReference type="Gene3D" id="2.40.50.140">
    <property type="entry name" value="Nucleic acid-binding proteins"/>
    <property type="match status" value="1"/>
</dbReference>
<comment type="subunit">
    <text evidence="7">Homodimer.</text>
</comment>
<comment type="caution">
    <text evidence="10">The sequence shown here is derived from an EMBL/GenBank/DDBJ whole genome shotgun (WGS) entry which is preliminary data.</text>
</comment>
<dbReference type="SUPFAM" id="SSF55681">
    <property type="entry name" value="Class II aaRS and biotin synthetases"/>
    <property type="match status" value="1"/>
</dbReference>
<evidence type="ECO:0000256" key="7">
    <source>
        <dbReference type="HAMAP-Rule" id="MF_00252"/>
    </source>
</evidence>
<protein>
    <recommendedName>
        <fullName evidence="7">Lysine--tRNA ligase</fullName>
        <ecNumber evidence="7">6.1.1.6</ecNumber>
    </recommendedName>
    <alternativeName>
        <fullName evidence="7">Lysyl-tRNA synthetase</fullName>
        <shortName evidence="7">LysRS</shortName>
    </alternativeName>
</protein>
<feature type="binding site" evidence="7">
    <location>
        <position position="394"/>
    </location>
    <ligand>
        <name>Mg(2+)</name>
        <dbReference type="ChEBI" id="CHEBI:18420"/>
        <label>1</label>
    </ligand>
</feature>
<keyword evidence="1 7" id="KW-0436">Ligase</keyword>
<keyword evidence="4 7" id="KW-0067">ATP-binding</keyword>
<evidence type="ECO:0000256" key="3">
    <source>
        <dbReference type="ARBA" id="ARBA00022741"/>
    </source>
</evidence>
<dbReference type="NCBIfam" id="TIGR00499">
    <property type="entry name" value="lysS_bact"/>
    <property type="match status" value="1"/>
</dbReference>
<dbReference type="GO" id="GO:0005829">
    <property type="term" value="C:cytosol"/>
    <property type="evidence" value="ECO:0007669"/>
    <property type="project" value="TreeGrafter"/>
</dbReference>
<keyword evidence="7" id="KW-0648">Protein biosynthesis</keyword>
<evidence type="ECO:0000313" key="10">
    <source>
        <dbReference type="EMBL" id="OGM68977.1"/>
    </source>
</evidence>
<keyword evidence="2 7" id="KW-0479">Metal-binding</keyword>
<accession>A0A1F8BY28</accession>
<sequence>MAKRIEKLIKSRREKLEELRSLGIDPYPQVSSRKHTVQQAINKMGQSVSVAGRVKGIRSHGAINFVDLEDESGRIQLFFSKKEFKKNQKAVLENLDIGDSIESKGQVFKTEAGEVTVRVKTFKLLSKALRPLPSTWYGFKDVEERYRKRYVDFIMNPESKRIIELRSKIVSEVRNLLEKRGFIEIETPTLQPIYGGANARPFTTYYNALKQDFYLKISDELYLKRLIVGGFEKVFEIDHDFRNEGIDATHNPEFTMMECYWAYADYNDMMKLTEEIYSKVALKVLGTTKVVYEGHKINLKTPWKRVTMKEAIKKYLRIDVDKLDDKQLIQELKKRRLEVGKRGDKYNRGLSIASLFEEVEKHLIQPTFIIDFPKETTSLCKLHRKNSDLIERFEPYIAGSEVGNAYTELNDPDLQRHFFEEEVKAKEGGDEETHPLDEDFLVAMEYGMPPTGGLGLGIDRMAMIMTGTSSIRDIIAFPTLKKKKSGIKTHK</sequence>
<evidence type="ECO:0000256" key="8">
    <source>
        <dbReference type="RuleBase" id="RU000336"/>
    </source>
</evidence>
<keyword evidence="3 7" id="KW-0547">Nucleotide-binding</keyword>
<dbReference type="InterPro" id="IPR002313">
    <property type="entry name" value="Lys-tRNA-ligase_II"/>
</dbReference>
<reference evidence="10 11" key="1">
    <citation type="journal article" date="2016" name="Nat. Commun.">
        <title>Thousands of microbial genomes shed light on interconnected biogeochemical processes in an aquifer system.</title>
        <authorList>
            <person name="Anantharaman K."/>
            <person name="Brown C.T."/>
            <person name="Hug L.A."/>
            <person name="Sharon I."/>
            <person name="Castelle C.J."/>
            <person name="Probst A.J."/>
            <person name="Thomas B.C."/>
            <person name="Singh A."/>
            <person name="Wilkins M.J."/>
            <person name="Karaoz U."/>
            <person name="Brodie E.L."/>
            <person name="Williams K.H."/>
            <person name="Hubbard S.S."/>
            <person name="Banfield J.F."/>
        </authorList>
    </citation>
    <scope>NUCLEOTIDE SEQUENCE [LARGE SCALE GENOMIC DNA]</scope>
</reference>
<dbReference type="InterPro" id="IPR004364">
    <property type="entry name" value="Aa-tRNA-synt_II"/>
</dbReference>
<evidence type="ECO:0000256" key="5">
    <source>
        <dbReference type="ARBA" id="ARBA00023146"/>
    </source>
</evidence>
<dbReference type="GO" id="GO:0006430">
    <property type="term" value="P:lysyl-tRNA aminoacylation"/>
    <property type="evidence" value="ECO:0007669"/>
    <property type="project" value="UniProtKB-UniRule"/>
</dbReference>
<name>A0A1F8BY28_9BACT</name>
<evidence type="ECO:0000256" key="1">
    <source>
        <dbReference type="ARBA" id="ARBA00022598"/>
    </source>
</evidence>
<dbReference type="Pfam" id="PF01336">
    <property type="entry name" value="tRNA_anti-codon"/>
    <property type="match status" value="1"/>
</dbReference>
<keyword evidence="7" id="KW-0963">Cytoplasm</keyword>
<dbReference type="InterPro" id="IPR004365">
    <property type="entry name" value="NA-bd_OB_tRNA"/>
</dbReference>
<dbReference type="InterPro" id="IPR045864">
    <property type="entry name" value="aa-tRNA-synth_II/BPL/LPL"/>
</dbReference>
<dbReference type="SUPFAM" id="SSF50249">
    <property type="entry name" value="Nucleic acid-binding proteins"/>
    <property type="match status" value="1"/>
</dbReference>
<dbReference type="GO" id="GO:0000049">
    <property type="term" value="F:tRNA binding"/>
    <property type="evidence" value="ECO:0007669"/>
    <property type="project" value="TreeGrafter"/>
</dbReference>
<evidence type="ECO:0000256" key="2">
    <source>
        <dbReference type="ARBA" id="ARBA00022723"/>
    </source>
</evidence>
<dbReference type="PANTHER" id="PTHR42918:SF15">
    <property type="entry name" value="LYSINE--TRNA LIGASE, CHLOROPLASTIC_MITOCHONDRIAL"/>
    <property type="match status" value="1"/>
</dbReference>
<dbReference type="InterPro" id="IPR018149">
    <property type="entry name" value="Lys-tRNA-synth_II_C"/>
</dbReference>
<organism evidence="10 11">
    <name type="scientific">Candidatus Woesebacteria bacterium RIFCSPLOWO2_01_FULL_44_14</name>
    <dbReference type="NCBI Taxonomy" id="1802525"/>
    <lineage>
        <taxon>Bacteria</taxon>
        <taxon>Candidatus Woeseibacteriota</taxon>
    </lineage>
</organism>
<dbReference type="PANTHER" id="PTHR42918">
    <property type="entry name" value="LYSYL-TRNA SYNTHETASE"/>
    <property type="match status" value="1"/>
</dbReference>
<proteinExistence type="inferred from homology"/>
<evidence type="ECO:0000313" key="11">
    <source>
        <dbReference type="Proteomes" id="UP000178429"/>
    </source>
</evidence>
<dbReference type="CDD" id="cd04322">
    <property type="entry name" value="LysRS_N"/>
    <property type="match status" value="1"/>
</dbReference>
<dbReference type="InterPro" id="IPR006195">
    <property type="entry name" value="aa-tRNA-synth_II"/>
</dbReference>
<dbReference type="GO" id="GO:0000287">
    <property type="term" value="F:magnesium ion binding"/>
    <property type="evidence" value="ECO:0007669"/>
    <property type="project" value="UniProtKB-UniRule"/>
</dbReference>